<sequence>MDGQGMKKRRACAGKSAPRPARRKEPDGKPCLGDDYELLDSGGGRKYERFGPYRLIRPSAQAIWRPQKDTSWWDEADASFDRRRGNQWRLKRPLPEEWSITVCGMRFRLSPTDFGHLGIFPEQRDLWGWITSMVEKAQSEERTQPVSVLNLFAYSGGATMAAARAGARVCHVDASRGMVKWARENTSLNGLDQAPIQWVVEDVNKFLDREIRRGKHYDAIILDPPTFGHGRRSEIYKIDRELASTLEKCWALMSEDPCFLLLTSHTPSLTPVALANFLRVVSRSFRNSCIEEGEMLLTGSPDVLPVPSGTYARWFPGPCRESGR</sequence>
<dbReference type="Gene3D" id="3.40.50.150">
    <property type="entry name" value="Vaccinia Virus protein VP39"/>
    <property type="match status" value="1"/>
</dbReference>
<evidence type="ECO:0000256" key="4">
    <source>
        <dbReference type="SAM" id="MobiDB-lite"/>
    </source>
</evidence>
<feature type="region of interest" description="Disordered" evidence="4">
    <location>
        <begin position="1"/>
        <end position="36"/>
    </location>
</feature>
<feature type="domain" description="S-adenosylmethionine-dependent methyltransferase" evidence="5">
    <location>
        <begin position="87"/>
        <end position="231"/>
    </location>
</feature>
<dbReference type="EC" id="2.1.1.264" evidence="6"/>
<protein>
    <submittedName>
        <fullName evidence="6">Ribosomal RNA large subunit methyltransferase K</fullName>
        <ecNumber evidence="6">2.1.1.264</ecNumber>
    </submittedName>
</protein>
<evidence type="ECO:0000259" key="5">
    <source>
        <dbReference type="Pfam" id="PF10672"/>
    </source>
</evidence>
<dbReference type="Pfam" id="PF10672">
    <property type="entry name" value="Methyltrans_SAM"/>
    <property type="match status" value="1"/>
</dbReference>
<dbReference type="InterPro" id="IPR029063">
    <property type="entry name" value="SAM-dependent_MTases_sf"/>
</dbReference>
<keyword evidence="2 6" id="KW-0808">Transferase</keyword>
<evidence type="ECO:0000256" key="3">
    <source>
        <dbReference type="ARBA" id="ARBA00022691"/>
    </source>
</evidence>
<gene>
    <name evidence="6" type="primary">rlmK</name>
    <name evidence="6" type="ORF">SCFA_1130008</name>
</gene>
<dbReference type="Gene3D" id="2.60.40.1180">
    <property type="entry name" value="Golgi alpha-mannosidase II"/>
    <property type="match status" value="1"/>
</dbReference>
<proteinExistence type="predicted"/>
<organism evidence="6">
    <name type="scientific">anaerobic digester metagenome</name>
    <dbReference type="NCBI Taxonomy" id="1263854"/>
    <lineage>
        <taxon>unclassified sequences</taxon>
        <taxon>metagenomes</taxon>
        <taxon>ecological metagenomes</taxon>
    </lineage>
</organism>
<dbReference type="InterPro" id="IPR013780">
    <property type="entry name" value="Glyco_hydro_b"/>
</dbReference>
<dbReference type="PANTHER" id="PTHR43042:SF2">
    <property type="entry name" value="SAM-DEPENDENT METHYLTRANSFERASE"/>
    <property type="match status" value="1"/>
</dbReference>
<evidence type="ECO:0000313" key="6">
    <source>
        <dbReference type="EMBL" id="VFU11720.1"/>
    </source>
</evidence>
<dbReference type="InterPro" id="IPR019614">
    <property type="entry name" value="SAM-dep_methyl-trfase"/>
</dbReference>
<accession>A0A485LVV1</accession>
<dbReference type="PANTHER" id="PTHR43042">
    <property type="entry name" value="SAM-DEPENDENT METHYLTRANSFERASE"/>
    <property type="match status" value="1"/>
</dbReference>
<dbReference type="CDD" id="cd02440">
    <property type="entry name" value="AdoMet_MTases"/>
    <property type="match status" value="1"/>
</dbReference>
<dbReference type="AlphaFoldDB" id="A0A485LVV1"/>
<evidence type="ECO:0000256" key="1">
    <source>
        <dbReference type="ARBA" id="ARBA00022603"/>
    </source>
</evidence>
<dbReference type="GO" id="GO:0032259">
    <property type="term" value="P:methylation"/>
    <property type="evidence" value="ECO:0007669"/>
    <property type="project" value="UniProtKB-KW"/>
</dbReference>
<feature type="compositionally biased region" description="Basic residues" evidence="4">
    <location>
        <begin position="1"/>
        <end position="12"/>
    </location>
</feature>
<name>A0A485LVV1_9ZZZZ</name>
<dbReference type="EMBL" id="CAADRM010000017">
    <property type="protein sequence ID" value="VFU11720.1"/>
    <property type="molecule type" value="Genomic_DNA"/>
</dbReference>
<evidence type="ECO:0000256" key="2">
    <source>
        <dbReference type="ARBA" id="ARBA00022679"/>
    </source>
</evidence>
<dbReference type="SUPFAM" id="SSF53335">
    <property type="entry name" value="S-adenosyl-L-methionine-dependent methyltransferases"/>
    <property type="match status" value="1"/>
</dbReference>
<dbReference type="GO" id="GO:0008168">
    <property type="term" value="F:methyltransferase activity"/>
    <property type="evidence" value="ECO:0007669"/>
    <property type="project" value="UniProtKB-KW"/>
</dbReference>
<keyword evidence="1 6" id="KW-0489">Methyltransferase</keyword>
<reference evidence="6" key="1">
    <citation type="submission" date="2019-03" db="EMBL/GenBank/DDBJ databases">
        <authorList>
            <person name="Hao L."/>
        </authorList>
    </citation>
    <scope>NUCLEOTIDE SEQUENCE</scope>
</reference>
<keyword evidence="3" id="KW-0949">S-adenosyl-L-methionine</keyword>